<sequence length="111" mass="12097">MFRMPWAEAIASREHSWGIGIAGLTYPPEITDWEEVIPVGGTDGIGGDIYMLCTPHDAPARPPGPIFVITSGFVEHHETFADYLDAGISKDRRNISDPSRWGGESGGSQNR</sequence>
<evidence type="ECO:0000313" key="3">
    <source>
        <dbReference type="Proteomes" id="UP000035009"/>
    </source>
</evidence>
<protein>
    <submittedName>
        <fullName evidence="2">Uncharacterized protein</fullName>
    </submittedName>
</protein>
<keyword evidence="3" id="KW-1185">Reference proteome</keyword>
<dbReference type="Proteomes" id="UP000035009">
    <property type="component" value="Unassembled WGS sequence"/>
</dbReference>
<organism evidence="2 3">
    <name type="scientific">Gordonia malaquae NBRC 108250</name>
    <dbReference type="NCBI Taxonomy" id="1223542"/>
    <lineage>
        <taxon>Bacteria</taxon>
        <taxon>Bacillati</taxon>
        <taxon>Actinomycetota</taxon>
        <taxon>Actinomycetes</taxon>
        <taxon>Mycobacteriales</taxon>
        <taxon>Gordoniaceae</taxon>
        <taxon>Gordonia</taxon>
    </lineage>
</organism>
<gene>
    <name evidence="2" type="ORF">GM1_047_00270</name>
</gene>
<dbReference type="STRING" id="410332.SAMN04488550_0019"/>
<accession>M3VHE9</accession>
<evidence type="ECO:0000256" key="1">
    <source>
        <dbReference type="SAM" id="MobiDB-lite"/>
    </source>
</evidence>
<dbReference type="EMBL" id="BAOP01000047">
    <property type="protein sequence ID" value="GAC81854.1"/>
    <property type="molecule type" value="Genomic_DNA"/>
</dbReference>
<evidence type="ECO:0000313" key="2">
    <source>
        <dbReference type="EMBL" id="GAC81854.1"/>
    </source>
</evidence>
<feature type="region of interest" description="Disordered" evidence="1">
    <location>
        <begin position="91"/>
        <end position="111"/>
    </location>
</feature>
<reference evidence="2 3" key="1">
    <citation type="submission" date="2013-02" db="EMBL/GenBank/DDBJ databases">
        <title>Whole genome shotgun sequence of Gordonia malaquae NBRC 108250.</title>
        <authorList>
            <person name="Yoshida I."/>
            <person name="Hosoyama A."/>
            <person name="Tsuchikane K."/>
            <person name="Ando Y."/>
            <person name="Baba S."/>
            <person name="Ohji S."/>
            <person name="Hamada M."/>
            <person name="Tamura T."/>
            <person name="Yamazoe A."/>
            <person name="Yamazaki S."/>
            <person name="Fujita N."/>
        </authorList>
    </citation>
    <scope>NUCLEOTIDE SEQUENCE [LARGE SCALE GENOMIC DNA]</scope>
    <source>
        <strain evidence="2 3">NBRC 108250</strain>
    </source>
</reference>
<dbReference type="AlphaFoldDB" id="M3VHE9"/>
<comment type="caution">
    <text evidence="2">The sequence shown here is derived from an EMBL/GenBank/DDBJ whole genome shotgun (WGS) entry which is preliminary data.</text>
</comment>
<name>M3VHE9_GORML</name>
<proteinExistence type="predicted"/>